<protein>
    <submittedName>
        <fullName evidence="2">LALA0S10e00914g1_1</fullName>
    </submittedName>
</protein>
<dbReference type="InterPro" id="IPR018946">
    <property type="entry name" value="PhoD-like_MPP"/>
</dbReference>
<dbReference type="Pfam" id="PF19050">
    <property type="entry name" value="PhoD_2"/>
    <property type="match status" value="2"/>
</dbReference>
<dbReference type="GeneID" id="34687570"/>
<reference evidence="2 3" key="1">
    <citation type="submission" date="2014-12" db="EMBL/GenBank/DDBJ databases">
        <authorList>
            <person name="Neuveglise Cecile"/>
        </authorList>
    </citation>
    <scope>NUCLEOTIDE SEQUENCE [LARGE SCALE GENOMIC DNA]</scope>
    <source>
        <strain evidence="2 3">CBS 12615</strain>
    </source>
</reference>
<dbReference type="GO" id="GO:0005886">
    <property type="term" value="C:plasma membrane"/>
    <property type="evidence" value="ECO:0007669"/>
    <property type="project" value="EnsemblFungi"/>
</dbReference>
<dbReference type="EMBL" id="LN736369">
    <property type="protein sequence ID" value="CEP64043.1"/>
    <property type="molecule type" value="Genomic_DNA"/>
</dbReference>
<feature type="domain" description="PhoD-like phosphatase" evidence="1">
    <location>
        <begin position="131"/>
        <end position="409"/>
    </location>
</feature>
<dbReference type="CDD" id="cd07389">
    <property type="entry name" value="MPP_PhoD"/>
    <property type="match status" value="1"/>
</dbReference>
<evidence type="ECO:0000259" key="1">
    <source>
        <dbReference type="Pfam" id="PF19050"/>
    </source>
</evidence>
<dbReference type="AlphaFoldDB" id="A0A0C7MVU2"/>
<accession>A0A0C7MVU2</accession>
<dbReference type="PANTHER" id="PTHR46689:SF1">
    <property type="entry name" value="PHOD-LIKE PHOSPHATASE DOMAIN-CONTAINING PROTEIN"/>
    <property type="match status" value="1"/>
</dbReference>
<proteinExistence type="predicted"/>
<dbReference type="InterPro" id="IPR043904">
    <property type="entry name" value="PhoD_2-like"/>
</dbReference>
<keyword evidence="3" id="KW-1185">Reference proteome</keyword>
<dbReference type="Gene3D" id="3.60.21.70">
    <property type="entry name" value="PhoD-like phosphatase"/>
    <property type="match status" value="1"/>
</dbReference>
<feature type="domain" description="PhoD-like phosphatase" evidence="1">
    <location>
        <begin position="421"/>
        <end position="590"/>
    </location>
</feature>
<evidence type="ECO:0000313" key="3">
    <source>
        <dbReference type="Proteomes" id="UP000054304"/>
    </source>
</evidence>
<evidence type="ECO:0000313" key="2">
    <source>
        <dbReference type="EMBL" id="CEP64043.1"/>
    </source>
</evidence>
<gene>
    <name evidence="2" type="ORF">LALA0_S10e00914g</name>
</gene>
<sequence>MLELHDDWDTQALYQDEVNNCNSCKEESPVKGSGILCGPNLRLVGVNYGKNLYRASMLLVCRDIECPKVTFIRGASEAEKISADDLRRGELPSTLFYVDNGIDFFRYTIEFPMESYEQLVKYSINDEHKPHYRFFVPSRNNNFNVMSYSCNGFSLNVDTTPFQGSMWFDVLNKHAKAHYHVMLGGGDQIYSDGINVFCEGFKNWLHEKNAVKKFRAHLTSELRAEIDEFYLKEYLEWYGYGHWKGSTPKSQTTQKCFPIAMATIPSINIWDDHDIIDGFGSYSDSFQSNEVFSGVGKAAYKYYILFQQHVSIEEKEAYLQDESWLLGAMDGAYIGEKSHSIFTRLGPTNALLGLDCRTERKLKQIVSWDTYDLVFKRLEKEIPKGKIDHLMVMLGVPIAYPRMVWLELIFSSRALVPLKYLAKKGFIAPGLVNSFNGDIELLDDLNDHWCARHHKKERNYLVARLQDFGAKHGVRITILSGDVHLACVGRFRSKLHSHHVTSGKENEVKKVLNEPEKDVRLMFNIVSSAIVNTPPPNPMAKLLQKRSGIHHFDRATDEDVVPLFKTDADGTNRTNFSFMNRRNWSDLLPIENVLESEYLRKLYKVSVGDYCYSGLVTKDGLKTKGDVEHGGNKKQDVTYPVTAKGLIASIHAEKDTTNKDSQTEAYAVIIPELQNVQDNVSHEGIKHVSSRT</sequence>
<dbReference type="InterPro" id="IPR038607">
    <property type="entry name" value="PhoD-like_sf"/>
</dbReference>
<dbReference type="OrthoDB" id="2419400at2759"/>
<dbReference type="Proteomes" id="UP000054304">
    <property type="component" value="Unassembled WGS sequence"/>
</dbReference>
<organism evidence="2 3">
    <name type="scientific">Lachancea lanzarotensis</name>
    <dbReference type="NCBI Taxonomy" id="1245769"/>
    <lineage>
        <taxon>Eukaryota</taxon>
        <taxon>Fungi</taxon>
        <taxon>Dikarya</taxon>
        <taxon>Ascomycota</taxon>
        <taxon>Saccharomycotina</taxon>
        <taxon>Saccharomycetes</taxon>
        <taxon>Saccharomycetales</taxon>
        <taxon>Saccharomycetaceae</taxon>
        <taxon>Lachancea</taxon>
    </lineage>
</organism>
<name>A0A0C7MVU2_9SACH</name>
<dbReference type="PANTHER" id="PTHR46689">
    <property type="entry name" value="MEMBRANE PROTEIN, PUTATIVE-RELATED"/>
    <property type="match status" value="1"/>
</dbReference>
<dbReference type="RefSeq" id="XP_022630253.1">
    <property type="nucleotide sequence ID" value="XM_022775380.1"/>
</dbReference>
<dbReference type="STRING" id="1245769.A0A0C7MVU2"/>
<dbReference type="HOGENOM" id="CLU_000998_3_0_1"/>